<name>B4QIC6_DROSI</name>
<proteinExistence type="predicted"/>
<accession>B4QIC6</accession>
<dbReference type="PhylomeDB" id="B4QIC6"/>
<dbReference type="Proteomes" id="UP000000304">
    <property type="component" value="Chromosome 2R"/>
</dbReference>
<sequence length="216" mass="25220">MVFQKGNIEFILESLETNCDHDYVEYFRKVPNTKLLYTFRVVKLAPAFTIDITVKVVKTQRIFYKMENIKGCDFLNNPLLFKLFGEVYNHLVVNSSYFKCPIKPKVYYLKNEGTVSMIPSIHPPGRFQLSMRLTTLVNCVQRSHSLKRADMQKSTDEERARRTKTQMHAHRHAWWVVLLLVVRDFGRLLEPVTKRLVAVPQFVCAASWMQNASTTN</sequence>
<evidence type="ECO:0000313" key="1">
    <source>
        <dbReference type="EMBL" id="EDX06486.1"/>
    </source>
</evidence>
<dbReference type="PANTHER" id="PTHR20898:SF1">
    <property type="entry name" value="MD-2-RELATED LIPID-RECOGNITION DOMAIN-CONTAINING PROTEIN"/>
    <property type="match status" value="1"/>
</dbReference>
<protein>
    <submittedName>
        <fullName evidence="1">GD25989</fullName>
    </submittedName>
</protein>
<dbReference type="OrthoDB" id="8066187at2759"/>
<dbReference type="HOGENOM" id="CLU_1278838_0_0_1"/>
<dbReference type="Pfam" id="PF06477">
    <property type="entry name" value="DUF1091"/>
    <property type="match status" value="1"/>
</dbReference>
<reference evidence="1 2" key="1">
    <citation type="journal article" date="2007" name="Nature">
        <title>Evolution of genes and genomes on the Drosophila phylogeny.</title>
        <authorList>
            <consortium name="Drosophila 12 Genomes Consortium"/>
            <person name="Clark A.G."/>
            <person name="Eisen M.B."/>
            <person name="Smith D.R."/>
            <person name="Bergman C.M."/>
            <person name="Oliver B."/>
            <person name="Markow T.A."/>
            <person name="Kaufman T.C."/>
            <person name="Kellis M."/>
            <person name="Gelbart W."/>
            <person name="Iyer V.N."/>
            <person name="Pollard D.A."/>
            <person name="Sackton T.B."/>
            <person name="Larracuente A.M."/>
            <person name="Singh N.D."/>
            <person name="Abad J.P."/>
            <person name="Abt D.N."/>
            <person name="Adryan B."/>
            <person name="Aguade M."/>
            <person name="Akashi H."/>
            <person name="Anderson W.W."/>
            <person name="Aquadro C.F."/>
            <person name="Ardell D.H."/>
            <person name="Arguello R."/>
            <person name="Artieri C.G."/>
            <person name="Barbash D.A."/>
            <person name="Barker D."/>
            <person name="Barsanti P."/>
            <person name="Batterham P."/>
            <person name="Batzoglou S."/>
            <person name="Begun D."/>
            <person name="Bhutkar A."/>
            <person name="Blanco E."/>
            <person name="Bosak S.A."/>
            <person name="Bradley R.K."/>
            <person name="Brand A.D."/>
            <person name="Brent M.R."/>
            <person name="Brooks A.N."/>
            <person name="Brown R.H."/>
            <person name="Butlin R.K."/>
            <person name="Caggese C."/>
            <person name="Calvi B.R."/>
            <person name="Bernardo de Carvalho A."/>
            <person name="Caspi A."/>
            <person name="Castrezana S."/>
            <person name="Celniker S.E."/>
            <person name="Chang J.L."/>
            <person name="Chapple C."/>
            <person name="Chatterji S."/>
            <person name="Chinwalla A."/>
            <person name="Civetta A."/>
            <person name="Clifton S.W."/>
            <person name="Comeron J.M."/>
            <person name="Costello J.C."/>
            <person name="Coyne J.A."/>
            <person name="Daub J."/>
            <person name="David R.G."/>
            <person name="Delcher A.L."/>
            <person name="Delehaunty K."/>
            <person name="Do C.B."/>
            <person name="Ebling H."/>
            <person name="Edwards K."/>
            <person name="Eickbush T."/>
            <person name="Evans J.D."/>
            <person name="Filipski A."/>
            <person name="Findeiss S."/>
            <person name="Freyhult E."/>
            <person name="Fulton L."/>
            <person name="Fulton R."/>
            <person name="Garcia A.C."/>
            <person name="Gardiner A."/>
            <person name="Garfield D.A."/>
            <person name="Garvin B.E."/>
            <person name="Gibson G."/>
            <person name="Gilbert D."/>
            <person name="Gnerre S."/>
            <person name="Godfrey J."/>
            <person name="Good R."/>
            <person name="Gotea V."/>
            <person name="Gravely B."/>
            <person name="Greenberg A.J."/>
            <person name="Griffiths-Jones S."/>
            <person name="Gross S."/>
            <person name="Guigo R."/>
            <person name="Gustafson E.A."/>
            <person name="Haerty W."/>
            <person name="Hahn M.W."/>
            <person name="Halligan D.L."/>
            <person name="Halpern A.L."/>
            <person name="Halter G.M."/>
            <person name="Han M.V."/>
            <person name="Heger A."/>
            <person name="Hillier L."/>
            <person name="Hinrichs A.S."/>
            <person name="Holmes I."/>
            <person name="Hoskins R.A."/>
            <person name="Hubisz M.J."/>
            <person name="Hultmark D."/>
            <person name="Huntley M.A."/>
            <person name="Jaffe D.B."/>
            <person name="Jagadeeshan S."/>
            <person name="Jeck W.R."/>
            <person name="Johnson J."/>
            <person name="Jones C.D."/>
            <person name="Jordan W.C."/>
            <person name="Karpen G.H."/>
            <person name="Kataoka E."/>
            <person name="Keightley P.D."/>
            <person name="Kheradpour P."/>
            <person name="Kirkness E.F."/>
            <person name="Koerich L.B."/>
            <person name="Kristiansen K."/>
            <person name="Kudrna D."/>
            <person name="Kulathinal R.J."/>
            <person name="Kumar S."/>
            <person name="Kwok R."/>
            <person name="Lander E."/>
            <person name="Langley C.H."/>
            <person name="Lapoint R."/>
            <person name="Lazzaro B.P."/>
            <person name="Lee S.J."/>
            <person name="Levesque L."/>
            <person name="Li R."/>
            <person name="Lin C.F."/>
            <person name="Lin M.F."/>
            <person name="Lindblad-Toh K."/>
            <person name="Llopart A."/>
            <person name="Long M."/>
            <person name="Low L."/>
            <person name="Lozovsky E."/>
            <person name="Lu J."/>
            <person name="Luo M."/>
            <person name="Machado C.A."/>
            <person name="Makalowski W."/>
            <person name="Marzo M."/>
            <person name="Matsuda M."/>
            <person name="Matzkin L."/>
            <person name="McAllister B."/>
            <person name="McBride C.S."/>
            <person name="McKernan B."/>
            <person name="McKernan K."/>
            <person name="Mendez-Lago M."/>
            <person name="Minx P."/>
            <person name="Mollenhauer M.U."/>
            <person name="Montooth K."/>
            <person name="Mount S.M."/>
            <person name="Mu X."/>
            <person name="Myers E."/>
            <person name="Negre B."/>
            <person name="Newfeld S."/>
            <person name="Nielsen R."/>
            <person name="Noor M.A."/>
            <person name="O'Grady P."/>
            <person name="Pachter L."/>
            <person name="Papaceit M."/>
            <person name="Parisi M.J."/>
            <person name="Parisi M."/>
            <person name="Parts L."/>
            <person name="Pedersen J.S."/>
            <person name="Pesole G."/>
            <person name="Phillippy A.M."/>
            <person name="Ponting C.P."/>
            <person name="Pop M."/>
            <person name="Porcelli D."/>
            <person name="Powell J.R."/>
            <person name="Prohaska S."/>
            <person name="Pruitt K."/>
            <person name="Puig M."/>
            <person name="Quesneville H."/>
            <person name="Ram K.R."/>
            <person name="Rand D."/>
            <person name="Rasmussen M.D."/>
            <person name="Reed L.K."/>
            <person name="Reenan R."/>
            <person name="Reily A."/>
            <person name="Remington K.A."/>
            <person name="Rieger T.T."/>
            <person name="Ritchie M.G."/>
            <person name="Robin C."/>
            <person name="Rogers Y.H."/>
            <person name="Rohde C."/>
            <person name="Rozas J."/>
            <person name="Rubenfield M.J."/>
            <person name="Ruiz A."/>
            <person name="Russo S."/>
            <person name="Salzberg S.L."/>
            <person name="Sanchez-Gracia A."/>
            <person name="Saranga D.J."/>
            <person name="Sato H."/>
            <person name="Schaeffer S.W."/>
            <person name="Schatz M.C."/>
            <person name="Schlenke T."/>
            <person name="Schwartz R."/>
            <person name="Segarra C."/>
            <person name="Singh R.S."/>
            <person name="Sirot L."/>
            <person name="Sirota M."/>
            <person name="Sisneros N.B."/>
            <person name="Smith C.D."/>
            <person name="Smith T.F."/>
            <person name="Spieth J."/>
            <person name="Stage D.E."/>
            <person name="Stark A."/>
            <person name="Stephan W."/>
            <person name="Strausberg R.L."/>
            <person name="Strempel S."/>
            <person name="Sturgill D."/>
            <person name="Sutton G."/>
            <person name="Sutton G.G."/>
            <person name="Tao W."/>
            <person name="Teichmann S."/>
            <person name="Tobari Y.N."/>
            <person name="Tomimura Y."/>
            <person name="Tsolas J.M."/>
            <person name="Valente V.L."/>
            <person name="Venter E."/>
            <person name="Venter J.C."/>
            <person name="Vicario S."/>
            <person name="Vieira F.G."/>
            <person name="Vilella A.J."/>
            <person name="Villasante A."/>
            <person name="Walenz B."/>
            <person name="Wang J."/>
            <person name="Wasserman M."/>
            <person name="Watts T."/>
            <person name="Wilson D."/>
            <person name="Wilson R.K."/>
            <person name="Wing R.A."/>
            <person name="Wolfner M.F."/>
            <person name="Wong A."/>
            <person name="Wong G.K."/>
            <person name="Wu C.I."/>
            <person name="Wu G."/>
            <person name="Yamamoto D."/>
            <person name="Yang H.P."/>
            <person name="Yang S.P."/>
            <person name="Yorke J.A."/>
            <person name="Yoshida K."/>
            <person name="Zdobnov E."/>
            <person name="Zhang P."/>
            <person name="Zhang Y."/>
            <person name="Zimin A.V."/>
            <person name="Baldwin J."/>
            <person name="Abdouelleil A."/>
            <person name="Abdulkadir J."/>
            <person name="Abebe A."/>
            <person name="Abera B."/>
            <person name="Abreu J."/>
            <person name="Acer S.C."/>
            <person name="Aftuck L."/>
            <person name="Alexander A."/>
            <person name="An P."/>
            <person name="Anderson E."/>
            <person name="Anderson S."/>
            <person name="Arachi H."/>
            <person name="Azer M."/>
            <person name="Bachantsang P."/>
            <person name="Barry A."/>
            <person name="Bayul T."/>
            <person name="Berlin A."/>
            <person name="Bessette D."/>
            <person name="Bloom T."/>
            <person name="Blye J."/>
            <person name="Boguslavskiy L."/>
            <person name="Bonnet C."/>
            <person name="Boukhgalter B."/>
            <person name="Bourzgui I."/>
            <person name="Brown A."/>
            <person name="Cahill P."/>
            <person name="Channer S."/>
            <person name="Cheshatsang Y."/>
            <person name="Chuda L."/>
            <person name="Citroen M."/>
            <person name="Collymore A."/>
            <person name="Cooke P."/>
            <person name="Costello M."/>
            <person name="D'Aco K."/>
            <person name="Daza R."/>
            <person name="De Haan G."/>
            <person name="DeGray S."/>
            <person name="DeMaso C."/>
            <person name="Dhargay N."/>
            <person name="Dooley K."/>
            <person name="Dooley E."/>
            <person name="Doricent M."/>
            <person name="Dorje P."/>
            <person name="Dorjee K."/>
            <person name="Dupes A."/>
            <person name="Elong R."/>
            <person name="Falk J."/>
            <person name="Farina A."/>
            <person name="Faro S."/>
            <person name="Ferguson D."/>
            <person name="Fisher S."/>
            <person name="Foley C.D."/>
            <person name="Franke A."/>
            <person name="Friedrich D."/>
            <person name="Gadbois L."/>
            <person name="Gearin G."/>
            <person name="Gearin C.R."/>
            <person name="Giannoukos G."/>
            <person name="Goode T."/>
            <person name="Graham J."/>
            <person name="Grandbois E."/>
            <person name="Grewal S."/>
            <person name="Gyaltsen K."/>
            <person name="Hafez N."/>
            <person name="Hagos B."/>
            <person name="Hall J."/>
            <person name="Henson C."/>
            <person name="Hollinger A."/>
            <person name="Honan T."/>
            <person name="Huard M.D."/>
            <person name="Hughes L."/>
            <person name="Hurhula B."/>
            <person name="Husby M.E."/>
            <person name="Kamat A."/>
            <person name="Kanga B."/>
            <person name="Kashin S."/>
            <person name="Khazanovich D."/>
            <person name="Kisner P."/>
            <person name="Lance K."/>
            <person name="Lara M."/>
            <person name="Lee W."/>
            <person name="Lennon N."/>
            <person name="Letendre F."/>
            <person name="LeVine R."/>
            <person name="Lipovsky A."/>
            <person name="Liu X."/>
            <person name="Liu J."/>
            <person name="Liu S."/>
            <person name="Lokyitsang T."/>
            <person name="Lokyitsang Y."/>
            <person name="Lubonja R."/>
            <person name="Lui A."/>
            <person name="MacDonald P."/>
            <person name="Magnisalis V."/>
            <person name="Maru K."/>
            <person name="Matthews C."/>
            <person name="McCusker W."/>
            <person name="McDonough S."/>
            <person name="Mehta T."/>
            <person name="Meldrim J."/>
            <person name="Meneus L."/>
            <person name="Mihai O."/>
            <person name="Mihalev A."/>
            <person name="Mihova T."/>
            <person name="Mittelman R."/>
            <person name="Mlenga V."/>
            <person name="Montmayeur A."/>
            <person name="Mulrain L."/>
            <person name="Navidi A."/>
            <person name="Naylor J."/>
            <person name="Negash T."/>
            <person name="Nguyen T."/>
            <person name="Nguyen N."/>
            <person name="Nicol R."/>
            <person name="Norbu C."/>
            <person name="Norbu N."/>
            <person name="Novod N."/>
            <person name="O'Neill B."/>
            <person name="Osman S."/>
            <person name="Markiewicz E."/>
            <person name="Oyono O.L."/>
            <person name="Patti C."/>
            <person name="Phunkhang P."/>
            <person name="Pierre F."/>
            <person name="Priest M."/>
            <person name="Raghuraman S."/>
            <person name="Rege F."/>
            <person name="Reyes R."/>
            <person name="Rise C."/>
            <person name="Rogov P."/>
            <person name="Ross K."/>
            <person name="Ryan E."/>
            <person name="Settipalli S."/>
            <person name="Shea T."/>
            <person name="Sherpa N."/>
            <person name="Shi L."/>
            <person name="Shih D."/>
            <person name="Sparrow T."/>
            <person name="Spaulding J."/>
            <person name="Stalker J."/>
            <person name="Stange-Thomann N."/>
            <person name="Stavropoulos S."/>
            <person name="Stone C."/>
            <person name="Strader C."/>
            <person name="Tesfaye S."/>
            <person name="Thomson T."/>
            <person name="Thoulutsang Y."/>
            <person name="Thoulutsang D."/>
            <person name="Topham K."/>
            <person name="Topping I."/>
            <person name="Tsamla T."/>
            <person name="Vassiliev H."/>
            <person name="Vo A."/>
            <person name="Wangchuk T."/>
            <person name="Wangdi T."/>
            <person name="Weiand M."/>
            <person name="Wilkinson J."/>
            <person name="Wilson A."/>
            <person name="Yadav S."/>
            <person name="Young G."/>
            <person name="Yu Q."/>
            <person name="Zembek L."/>
            <person name="Zhong D."/>
            <person name="Zimmer A."/>
            <person name="Zwirko Z."/>
            <person name="Jaffe D.B."/>
            <person name="Alvarez P."/>
            <person name="Brockman W."/>
            <person name="Butler J."/>
            <person name="Chin C."/>
            <person name="Gnerre S."/>
            <person name="Grabherr M."/>
            <person name="Kleber M."/>
            <person name="Mauceli E."/>
            <person name="MacCallum I."/>
        </authorList>
    </citation>
    <scope>NUCLEOTIDE SEQUENCE [LARGE SCALE GENOMIC DNA]</scope>
    <source>
        <strain evidence="2">white501</strain>
    </source>
</reference>
<dbReference type="PANTHER" id="PTHR20898">
    <property type="entry name" value="DAEDALUS ON 3-RELATED-RELATED"/>
    <property type="match status" value="1"/>
</dbReference>
<dbReference type="InterPro" id="IPR010512">
    <property type="entry name" value="DUF1091"/>
</dbReference>
<gene>
    <name evidence="1" type="primary">Dsim\GD25989</name>
    <name evidence="1" type="ORF">Dsim_GD25989</name>
</gene>
<keyword evidence="2" id="KW-1185">Reference proteome</keyword>
<organism evidence="1 2">
    <name type="scientific">Drosophila simulans</name>
    <name type="common">Fruit fly</name>
    <dbReference type="NCBI Taxonomy" id="7240"/>
    <lineage>
        <taxon>Eukaryota</taxon>
        <taxon>Metazoa</taxon>
        <taxon>Ecdysozoa</taxon>
        <taxon>Arthropoda</taxon>
        <taxon>Hexapoda</taxon>
        <taxon>Insecta</taxon>
        <taxon>Pterygota</taxon>
        <taxon>Neoptera</taxon>
        <taxon>Endopterygota</taxon>
        <taxon>Diptera</taxon>
        <taxon>Brachycera</taxon>
        <taxon>Muscomorpha</taxon>
        <taxon>Ephydroidea</taxon>
        <taxon>Drosophilidae</taxon>
        <taxon>Drosophila</taxon>
        <taxon>Sophophora</taxon>
    </lineage>
</organism>
<dbReference type="AlphaFoldDB" id="B4QIC6"/>
<evidence type="ECO:0000313" key="2">
    <source>
        <dbReference type="Proteomes" id="UP000000304"/>
    </source>
</evidence>
<dbReference type="EMBL" id="CM000362">
    <property type="protein sequence ID" value="EDX06486.1"/>
    <property type="molecule type" value="Genomic_DNA"/>
</dbReference>